<keyword evidence="9" id="KW-0443">Lipid metabolism</keyword>
<sequence length="274" mass="30820">MEGTSALMMQWVGAGTSPVDWCEANYTVTPHIAEFVNTFSNILFLIVPAACSTLWSSYARQVSRGIHVVWIFFTVIGLSSAYFHATLSLLGQLLDELSILWVLMVSYTLFTPIQYRPSFLRDNPREYSAIITVLAVLITASAFVQPAINAYALFLVGGPAITMLVPDNIKYNSHNYAHLSKGTVIFLDSQALGWTGTGFSCPWGTGKPFPDVLGVWDYGIMTPTSWYYDHDVLFCYFHAIQDVPESKPSLRYWPYEKWGLPYVYCKSDKQNKTP</sequence>
<name>A0AAV2QGF5_MEGNR</name>
<evidence type="ECO:0000256" key="5">
    <source>
        <dbReference type="ARBA" id="ARBA00022989"/>
    </source>
</evidence>
<keyword evidence="4 9" id="KW-0378">Hydrolase</keyword>
<evidence type="ECO:0000256" key="9">
    <source>
        <dbReference type="RuleBase" id="RU364079"/>
    </source>
</evidence>
<feature type="binding site" evidence="7">
    <location>
        <position position="20"/>
    </location>
    <ligand>
        <name>Ca(2+)</name>
        <dbReference type="ChEBI" id="CHEBI:29108"/>
    </ligand>
</feature>
<dbReference type="GO" id="GO:0046872">
    <property type="term" value="F:metal ion binding"/>
    <property type="evidence" value="ECO:0007669"/>
    <property type="project" value="UniProtKB-KW"/>
</dbReference>
<evidence type="ECO:0000256" key="1">
    <source>
        <dbReference type="ARBA" id="ARBA00004141"/>
    </source>
</evidence>
<comment type="function">
    <text evidence="9">Hydrolyzes the sphingolipid ceramide into sphingosine and free fatty acid.</text>
</comment>
<protein>
    <recommendedName>
        <fullName evidence="9">Alkaline ceramidase</fullName>
        <ecNumber evidence="9">3.5.1.-</ecNumber>
    </recommendedName>
</protein>
<dbReference type="PANTHER" id="PTHR46139">
    <property type="entry name" value="ALKALINE CERAMIDASE"/>
    <property type="match status" value="1"/>
</dbReference>
<keyword evidence="7" id="KW-0106">Calcium</keyword>
<accession>A0AAV2QGF5</accession>
<evidence type="ECO:0000256" key="2">
    <source>
        <dbReference type="ARBA" id="ARBA00009780"/>
    </source>
</evidence>
<feature type="binding site" evidence="7">
    <location>
        <position position="25"/>
    </location>
    <ligand>
        <name>Ca(2+)</name>
        <dbReference type="ChEBI" id="CHEBI:29108"/>
    </ligand>
</feature>
<comment type="caution">
    <text evidence="9">Lacks conserved residue(s) required for the propagation of feature annotation.</text>
</comment>
<keyword evidence="5 9" id="KW-1133">Transmembrane helix</keyword>
<comment type="cofactor">
    <cofactor evidence="8">
        <name>Zn(2+)</name>
        <dbReference type="ChEBI" id="CHEBI:29105"/>
    </cofactor>
</comment>
<feature type="binding site" evidence="7">
    <location>
        <position position="21"/>
    </location>
    <ligand>
        <name>Ca(2+)</name>
        <dbReference type="ChEBI" id="CHEBI:29108"/>
    </ligand>
</feature>
<feature type="binding site" evidence="8">
    <location>
        <position position="84"/>
    </location>
    <ligand>
        <name>Zn(2+)</name>
        <dbReference type="ChEBI" id="CHEBI:29105"/>
        <note>catalytic</note>
    </ligand>
</feature>
<feature type="transmembrane region" description="Helical" evidence="9">
    <location>
        <begin position="97"/>
        <end position="115"/>
    </location>
</feature>
<comment type="caution">
    <text evidence="10">The sequence shown here is derived from an EMBL/GenBank/DDBJ whole genome shotgun (WGS) entry which is preliminary data.</text>
</comment>
<keyword evidence="7" id="KW-0479">Metal-binding</keyword>
<keyword evidence="11" id="KW-1185">Reference proteome</keyword>
<evidence type="ECO:0000256" key="6">
    <source>
        <dbReference type="ARBA" id="ARBA00023136"/>
    </source>
</evidence>
<dbReference type="EC" id="3.5.1.-" evidence="9"/>
<dbReference type="Pfam" id="PF05875">
    <property type="entry name" value="Ceramidase"/>
    <property type="match status" value="1"/>
</dbReference>
<feature type="non-terminal residue" evidence="10">
    <location>
        <position position="274"/>
    </location>
</feature>
<dbReference type="EMBL" id="CAXKWB010006733">
    <property type="protein sequence ID" value="CAL4084115.1"/>
    <property type="molecule type" value="Genomic_DNA"/>
</dbReference>
<evidence type="ECO:0000256" key="3">
    <source>
        <dbReference type="ARBA" id="ARBA00022692"/>
    </source>
</evidence>
<keyword evidence="8" id="KW-0862">Zinc</keyword>
<dbReference type="GO" id="GO:0016020">
    <property type="term" value="C:membrane"/>
    <property type="evidence" value="ECO:0007669"/>
    <property type="project" value="UniProtKB-SubCell"/>
</dbReference>
<feature type="transmembrane region" description="Helical" evidence="9">
    <location>
        <begin position="67"/>
        <end position="85"/>
    </location>
</feature>
<dbReference type="Proteomes" id="UP001497623">
    <property type="component" value="Unassembled WGS sequence"/>
</dbReference>
<comment type="similarity">
    <text evidence="2 9">Belongs to the alkaline ceramidase family.</text>
</comment>
<dbReference type="AlphaFoldDB" id="A0AAV2QGF5"/>
<dbReference type="GO" id="GO:0046514">
    <property type="term" value="P:ceramide catabolic process"/>
    <property type="evidence" value="ECO:0007669"/>
    <property type="project" value="TreeGrafter"/>
</dbReference>
<feature type="binding site" evidence="7">
    <location>
        <position position="23"/>
    </location>
    <ligand>
        <name>Ca(2+)</name>
        <dbReference type="ChEBI" id="CHEBI:29108"/>
    </ligand>
</feature>
<evidence type="ECO:0000256" key="8">
    <source>
        <dbReference type="PIRSR" id="PIRSR608901-2"/>
    </source>
</evidence>
<feature type="binding site" evidence="7">
    <location>
        <position position="34"/>
    </location>
    <ligand>
        <name>Ca(2+)</name>
        <dbReference type="ChEBI" id="CHEBI:29108"/>
    </ligand>
</feature>
<gene>
    <name evidence="10" type="ORF">MNOR_LOCUS12322</name>
</gene>
<keyword evidence="3 9" id="KW-0812">Transmembrane</keyword>
<keyword evidence="6 9" id="KW-0472">Membrane</keyword>
<evidence type="ECO:0000256" key="7">
    <source>
        <dbReference type="PIRSR" id="PIRSR608901-1"/>
    </source>
</evidence>
<evidence type="ECO:0000313" key="11">
    <source>
        <dbReference type="Proteomes" id="UP001497623"/>
    </source>
</evidence>
<evidence type="ECO:0000313" key="10">
    <source>
        <dbReference type="EMBL" id="CAL4084115.1"/>
    </source>
</evidence>
<dbReference type="GO" id="GO:0016811">
    <property type="term" value="F:hydrolase activity, acting on carbon-nitrogen (but not peptide) bonds, in linear amides"/>
    <property type="evidence" value="ECO:0007669"/>
    <property type="project" value="InterPro"/>
</dbReference>
<dbReference type="InterPro" id="IPR008901">
    <property type="entry name" value="ACER"/>
</dbReference>
<evidence type="ECO:0000256" key="4">
    <source>
        <dbReference type="ARBA" id="ARBA00022801"/>
    </source>
</evidence>
<organism evidence="10 11">
    <name type="scientific">Meganyctiphanes norvegica</name>
    <name type="common">Northern krill</name>
    <name type="synonym">Thysanopoda norvegica</name>
    <dbReference type="NCBI Taxonomy" id="48144"/>
    <lineage>
        <taxon>Eukaryota</taxon>
        <taxon>Metazoa</taxon>
        <taxon>Ecdysozoa</taxon>
        <taxon>Arthropoda</taxon>
        <taxon>Crustacea</taxon>
        <taxon>Multicrustacea</taxon>
        <taxon>Malacostraca</taxon>
        <taxon>Eumalacostraca</taxon>
        <taxon>Eucarida</taxon>
        <taxon>Euphausiacea</taxon>
        <taxon>Euphausiidae</taxon>
        <taxon>Meganyctiphanes</taxon>
    </lineage>
</organism>
<comment type="subcellular location">
    <subcellularLocation>
        <location evidence="1">Membrane</location>
        <topology evidence="1">Multi-pass membrane protein</topology>
    </subcellularLocation>
</comment>
<proteinExistence type="inferred from homology"/>
<feature type="transmembrane region" description="Helical" evidence="9">
    <location>
        <begin position="35"/>
        <end position="55"/>
    </location>
</feature>
<feature type="transmembrane region" description="Helical" evidence="9">
    <location>
        <begin position="127"/>
        <end position="144"/>
    </location>
</feature>
<dbReference type="PANTHER" id="PTHR46139:SF3">
    <property type="entry name" value="ALKALINE CERAMIDASE"/>
    <property type="match status" value="1"/>
</dbReference>
<reference evidence="10 11" key="1">
    <citation type="submission" date="2024-05" db="EMBL/GenBank/DDBJ databases">
        <authorList>
            <person name="Wallberg A."/>
        </authorList>
    </citation>
    <scope>NUCLEOTIDE SEQUENCE [LARGE SCALE GENOMIC DNA]</scope>
</reference>